<feature type="transmembrane region" description="Helical" evidence="9">
    <location>
        <begin position="176"/>
        <end position="197"/>
    </location>
</feature>
<feature type="domain" description="ABC transporter" evidence="10">
    <location>
        <begin position="353"/>
        <end position="586"/>
    </location>
</feature>
<dbReference type="PANTHER" id="PTHR43394:SF1">
    <property type="entry name" value="ATP-BINDING CASSETTE SUB-FAMILY B MEMBER 10, MITOCHONDRIAL"/>
    <property type="match status" value="1"/>
</dbReference>
<dbReference type="Pfam" id="PF00664">
    <property type="entry name" value="ABC_membrane"/>
    <property type="match status" value="1"/>
</dbReference>
<dbReference type="EMBL" id="DXEW01000008">
    <property type="protein sequence ID" value="HIX50027.1"/>
    <property type="molecule type" value="Genomic_DNA"/>
</dbReference>
<feature type="transmembrane region" description="Helical" evidence="9">
    <location>
        <begin position="73"/>
        <end position="94"/>
    </location>
</feature>
<dbReference type="PROSITE" id="PS50893">
    <property type="entry name" value="ABC_TRANSPORTER_2"/>
    <property type="match status" value="1"/>
</dbReference>
<keyword evidence="3" id="KW-1003">Cell membrane</keyword>
<dbReference type="Gene3D" id="3.40.50.300">
    <property type="entry name" value="P-loop containing nucleotide triphosphate hydrolases"/>
    <property type="match status" value="1"/>
</dbReference>
<comment type="subcellular location">
    <subcellularLocation>
        <location evidence="1">Cell membrane</location>
        <topology evidence="1">Multi-pass membrane protein</topology>
    </subcellularLocation>
</comment>
<evidence type="ECO:0000256" key="6">
    <source>
        <dbReference type="ARBA" id="ARBA00022840"/>
    </source>
</evidence>
<dbReference type="Gene3D" id="1.20.1560.10">
    <property type="entry name" value="ABC transporter type 1, transmembrane domain"/>
    <property type="match status" value="1"/>
</dbReference>
<evidence type="ECO:0000259" key="10">
    <source>
        <dbReference type="PROSITE" id="PS50893"/>
    </source>
</evidence>
<feature type="transmembrane region" description="Helical" evidence="9">
    <location>
        <begin position="271"/>
        <end position="302"/>
    </location>
</feature>
<proteinExistence type="predicted"/>
<evidence type="ECO:0000256" key="7">
    <source>
        <dbReference type="ARBA" id="ARBA00022989"/>
    </source>
</evidence>
<evidence type="ECO:0000256" key="8">
    <source>
        <dbReference type="ARBA" id="ARBA00023136"/>
    </source>
</evidence>
<dbReference type="GO" id="GO:0015421">
    <property type="term" value="F:ABC-type oligopeptide transporter activity"/>
    <property type="evidence" value="ECO:0007669"/>
    <property type="project" value="TreeGrafter"/>
</dbReference>
<dbReference type="PROSITE" id="PS50929">
    <property type="entry name" value="ABC_TM1F"/>
    <property type="match status" value="1"/>
</dbReference>
<accession>A0A9D1W1B0</accession>
<dbReference type="InterPro" id="IPR003593">
    <property type="entry name" value="AAA+_ATPase"/>
</dbReference>
<dbReference type="SUPFAM" id="SSF90123">
    <property type="entry name" value="ABC transporter transmembrane region"/>
    <property type="match status" value="1"/>
</dbReference>
<sequence length="609" mass="67456">MSTFLYGMRYWKKHVPCAVFCQIIGFVGLTIDVFLPLLGAMFVDYILNYQPGTAPAGAFSWLLAFGDPQTWDLFFAILAAFASLAVAREAIIYFRNVLYQYNGLCLENELRDVTYKKLVDLDSSTVSSYNTGELLTTLSSDIITFKEMFSTVLLNIGDGFFVLIITSVFLARESAFMLIMPALVAPILVVSLVKYASAARRVSGEIRTRDAEMNLTVQENINAVRLIRSFANEPLEENKFDRANADLRQAYCRQVDVSAKYGMIFNVIRQVAYITTIVVGTLMVFMGQFQVGIMTACVTYVLRIMDYLTQLSNSLYRLQYGLVSGERIRQFLEKKTKIPEPEHPEHVGSVPNIEVRGVSVTEEGKPLLKNVSLSIPYGKKIGIMGGTGSGKSVLLKSLVRIYDVTAGSIEINGKDIRSYDLDDLRDKFAYVFQDVFLFSDTIDANIAFYAPDADRETIRRAARQAQASRFIEGLPEGYGTIVGEQGLGLSGGQKQRVSIARALLKNAPVLVLDDASSALDVTTERKLMASIKESHPEHTLLIAAHRVSSIADCDEILYMQDGEIVERGTLQELLAKNGVFAEIYRMQTAESDEPDDFADAAGAVACGEV</sequence>
<keyword evidence="2" id="KW-0813">Transport</keyword>
<dbReference type="GO" id="GO:0005886">
    <property type="term" value="C:plasma membrane"/>
    <property type="evidence" value="ECO:0007669"/>
    <property type="project" value="UniProtKB-SubCell"/>
</dbReference>
<dbReference type="PROSITE" id="PS00211">
    <property type="entry name" value="ABC_TRANSPORTER_1"/>
    <property type="match status" value="1"/>
</dbReference>
<dbReference type="GO" id="GO:0016887">
    <property type="term" value="F:ATP hydrolysis activity"/>
    <property type="evidence" value="ECO:0007669"/>
    <property type="project" value="InterPro"/>
</dbReference>
<dbReference type="PANTHER" id="PTHR43394">
    <property type="entry name" value="ATP-DEPENDENT PERMEASE MDL1, MITOCHONDRIAL"/>
    <property type="match status" value="1"/>
</dbReference>
<dbReference type="SUPFAM" id="SSF52540">
    <property type="entry name" value="P-loop containing nucleoside triphosphate hydrolases"/>
    <property type="match status" value="1"/>
</dbReference>
<dbReference type="FunFam" id="3.40.50.300:FF:000221">
    <property type="entry name" value="Multidrug ABC transporter ATP-binding protein"/>
    <property type="match status" value="1"/>
</dbReference>
<evidence type="ECO:0000256" key="9">
    <source>
        <dbReference type="SAM" id="Phobius"/>
    </source>
</evidence>
<dbReference type="Proteomes" id="UP000886847">
    <property type="component" value="Unassembled WGS sequence"/>
</dbReference>
<feature type="transmembrane region" description="Helical" evidence="9">
    <location>
        <begin position="152"/>
        <end position="170"/>
    </location>
</feature>
<dbReference type="AlphaFoldDB" id="A0A9D1W1B0"/>
<feature type="domain" description="ABC transmembrane type-1" evidence="11">
    <location>
        <begin position="23"/>
        <end position="319"/>
    </location>
</feature>
<evidence type="ECO:0000259" key="11">
    <source>
        <dbReference type="PROSITE" id="PS50929"/>
    </source>
</evidence>
<keyword evidence="5" id="KW-0547">Nucleotide-binding</keyword>
<dbReference type="InterPro" id="IPR011527">
    <property type="entry name" value="ABC1_TM_dom"/>
</dbReference>
<evidence type="ECO:0000313" key="12">
    <source>
        <dbReference type="EMBL" id="HIX50027.1"/>
    </source>
</evidence>
<protein>
    <submittedName>
        <fullName evidence="12">ABC transporter ATP-binding protein/permease</fullName>
    </submittedName>
</protein>
<evidence type="ECO:0000256" key="3">
    <source>
        <dbReference type="ARBA" id="ARBA00022475"/>
    </source>
</evidence>
<evidence type="ECO:0000256" key="5">
    <source>
        <dbReference type="ARBA" id="ARBA00022741"/>
    </source>
</evidence>
<dbReference type="Pfam" id="PF00005">
    <property type="entry name" value="ABC_tran"/>
    <property type="match status" value="1"/>
</dbReference>
<dbReference type="InterPro" id="IPR003439">
    <property type="entry name" value="ABC_transporter-like_ATP-bd"/>
</dbReference>
<evidence type="ECO:0000256" key="4">
    <source>
        <dbReference type="ARBA" id="ARBA00022692"/>
    </source>
</evidence>
<reference evidence="12" key="2">
    <citation type="submission" date="2021-04" db="EMBL/GenBank/DDBJ databases">
        <authorList>
            <person name="Gilroy R."/>
        </authorList>
    </citation>
    <scope>NUCLEOTIDE SEQUENCE</scope>
    <source>
        <strain evidence="12">2189</strain>
    </source>
</reference>
<gene>
    <name evidence="12" type="ORF">H9851_01970</name>
</gene>
<organism evidence="12 13">
    <name type="scientific">Candidatus Borkfalkia faecavium</name>
    <dbReference type="NCBI Taxonomy" id="2838508"/>
    <lineage>
        <taxon>Bacteria</taxon>
        <taxon>Bacillati</taxon>
        <taxon>Bacillota</taxon>
        <taxon>Clostridia</taxon>
        <taxon>Christensenellales</taxon>
        <taxon>Christensenellaceae</taxon>
        <taxon>Candidatus Borkfalkia</taxon>
    </lineage>
</organism>
<comment type="caution">
    <text evidence="12">The sequence shown here is derived from an EMBL/GenBank/DDBJ whole genome shotgun (WGS) entry which is preliminary data.</text>
</comment>
<dbReference type="InterPro" id="IPR017871">
    <property type="entry name" value="ABC_transporter-like_CS"/>
</dbReference>
<evidence type="ECO:0000256" key="1">
    <source>
        <dbReference type="ARBA" id="ARBA00004651"/>
    </source>
</evidence>
<dbReference type="InterPro" id="IPR039421">
    <property type="entry name" value="Type_1_exporter"/>
</dbReference>
<keyword evidence="4 9" id="KW-0812">Transmembrane</keyword>
<keyword evidence="6 12" id="KW-0067">ATP-binding</keyword>
<keyword evidence="7 9" id="KW-1133">Transmembrane helix</keyword>
<dbReference type="GO" id="GO:0005524">
    <property type="term" value="F:ATP binding"/>
    <property type="evidence" value="ECO:0007669"/>
    <property type="project" value="UniProtKB-KW"/>
</dbReference>
<dbReference type="SMART" id="SM00382">
    <property type="entry name" value="AAA"/>
    <property type="match status" value="1"/>
</dbReference>
<evidence type="ECO:0000256" key="2">
    <source>
        <dbReference type="ARBA" id="ARBA00022448"/>
    </source>
</evidence>
<feature type="transmembrane region" description="Helical" evidence="9">
    <location>
        <begin position="20"/>
        <end position="43"/>
    </location>
</feature>
<dbReference type="InterPro" id="IPR027417">
    <property type="entry name" value="P-loop_NTPase"/>
</dbReference>
<evidence type="ECO:0000313" key="13">
    <source>
        <dbReference type="Proteomes" id="UP000886847"/>
    </source>
</evidence>
<name>A0A9D1W1B0_9FIRM</name>
<keyword evidence="8 9" id="KW-0472">Membrane</keyword>
<dbReference type="InterPro" id="IPR036640">
    <property type="entry name" value="ABC1_TM_sf"/>
</dbReference>
<reference evidence="12" key="1">
    <citation type="journal article" date="2021" name="PeerJ">
        <title>Extensive microbial diversity within the chicken gut microbiome revealed by metagenomics and culture.</title>
        <authorList>
            <person name="Gilroy R."/>
            <person name="Ravi A."/>
            <person name="Getino M."/>
            <person name="Pursley I."/>
            <person name="Horton D.L."/>
            <person name="Alikhan N.F."/>
            <person name="Baker D."/>
            <person name="Gharbi K."/>
            <person name="Hall N."/>
            <person name="Watson M."/>
            <person name="Adriaenssens E.M."/>
            <person name="Foster-Nyarko E."/>
            <person name="Jarju S."/>
            <person name="Secka A."/>
            <person name="Antonio M."/>
            <person name="Oren A."/>
            <person name="Chaudhuri R.R."/>
            <person name="La Ragione R."/>
            <person name="Hildebrand F."/>
            <person name="Pallen M.J."/>
        </authorList>
    </citation>
    <scope>NUCLEOTIDE SEQUENCE</scope>
    <source>
        <strain evidence="12">2189</strain>
    </source>
</reference>